<dbReference type="SUPFAM" id="SSF53041">
    <property type="entry name" value="Resolvase-like"/>
    <property type="match status" value="1"/>
</dbReference>
<feature type="domain" description="Recombinase" evidence="2">
    <location>
        <begin position="158"/>
        <end position="265"/>
    </location>
</feature>
<dbReference type="PANTHER" id="PTHR30461:SF23">
    <property type="entry name" value="DNA RECOMBINASE-RELATED"/>
    <property type="match status" value="1"/>
</dbReference>
<name>A0ABP7A731_9MICO</name>
<dbReference type="PANTHER" id="PTHR30461">
    <property type="entry name" value="DNA-INVERTASE FROM LAMBDOID PROPHAGE"/>
    <property type="match status" value="1"/>
</dbReference>
<dbReference type="Proteomes" id="UP001501697">
    <property type="component" value="Unassembled WGS sequence"/>
</dbReference>
<dbReference type="InterPro" id="IPR038109">
    <property type="entry name" value="DNA_bind_recomb_sf"/>
</dbReference>
<protein>
    <submittedName>
        <fullName evidence="3">Recombinase family protein</fullName>
    </submittedName>
</protein>
<evidence type="ECO:0000313" key="4">
    <source>
        <dbReference type="Proteomes" id="UP001501697"/>
    </source>
</evidence>
<dbReference type="PROSITE" id="PS51737">
    <property type="entry name" value="RECOMBINASE_DNA_BIND"/>
    <property type="match status" value="1"/>
</dbReference>
<organism evidence="3 4">
    <name type="scientific">Microbacterium awajiense</name>
    <dbReference type="NCBI Taxonomy" id="415214"/>
    <lineage>
        <taxon>Bacteria</taxon>
        <taxon>Bacillati</taxon>
        <taxon>Actinomycetota</taxon>
        <taxon>Actinomycetes</taxon>
        <taxon>Micrococcales</taxon>
        <taxon>Microbacteriaceae</taxon>
        <taxon>Microbacterium</taxon>
    </lineage>
</organism>
<dbReference type="SMART" id="SM00857">
    <property type="entry name" value="Resolvase"/>
    <property type="match status" value="1"/>
</dbReference>
<dbReference type="EMBL" id="BAAAYU010000001">
    <property type="protein sequence ID" value="GAA3626026.1"/>
    <property type="molecule type" value="Genomic_DNA"/>
</dbReference>
<evidence type="ECO:0000259" key="1">
    <source>
        <dbReference type="PROSITE" id="PS51736"/>
    </source>
</evidence>
<dbReference type="InterPro" id="IPR036162">
    <property type="entry name" value="Resolvase-like_N_sf"/>
</dbReference>
<dbReference type="InterPro" id="IPR050639">
    <property type="entry name" value="SSR_resolvase"/>
</dbReference>
<comment type="caution">
    <text evidence="3">The sequence shown here is derived from an EMBL/GenBank/DDBJ whole genome shotgun (WGS) entry which is preliminary data.</text>
</comment>
<gene>
    <name evidence="3" type="ORF">GCM10022200_05470</name>
</gene>
<dbReference type="Gene3D" id="3.40.50.1390">
    <property type="entry name" value="Resolvase, N-terminal catalytic domain"/>
    <property type="match status" value="1"/>
</dbReference>
<reference evidence="4" key="1">
    <citation type="journal article" date="2019" name="Int. J. Syst. Evol. Microbiol.">
        <title>The Global Catalogue of Microorganisms (GCM) 10K type strain sequencing project: providing services to taxonomists for standard genome sequencing and annotation.</title>
        <authorList>
            <consortium name="The Broad Institute Genomics Platform"/>
            <consortium name="The Broad Institute Genome Sequencing Center for Infectious Disease"/>
            <person name="Wu L."/>
            <person name="Ma J."/>
        </authorList>
    </citation>
    <scope>NUCLEOTIDE SEQUENCE [LARGE SCALE GENOMIC DNA]</scope>
    <source>
        <strain evidence="4">JCM 16544</strain>
    </source>
</reference>
<dbReference type="Pfam" id="PF00239">
    <property type="entry name" value="Resolvase"/>
    <property type="match status" value="1"/>
</dbReference>
<feature type="domain" description="Resolvase/invertase-type recombinase catalytic" evidence="1">
    <location>
        <begin position="2"/>
        <end position="150"/>
    </location>
</feature>
<evidence type="ECO:0000313" key="3">
    <source>
        <dbReference type="EMBL" id="GAA3626026.1"/>
    </source>
</evidence>
<dbReference type="RefSeq" id="WP_344736327.1">
    <property type="nucleotide sequence ID" value="NZ_BAAAYU010000001.1"/>
</dbReference>
<dbReference type="CDD" id="cd00338">
    <property type="entry name" value="Ser_Recombinase"/>
    <property type="match status" value="1"/>
</dbReference>
<sequence length="457" mass="51628">MSVALYTRISQDKTGERAGVERQAKECRELADRRGLTITHEYSDNDVSAYSGKRRDGFDALLRAVSTGEVDRVLVWHPDRLYRRSADLEKLINLVEQHNIKIVTVTAGDFDLNTATGRAVARTLVAWSGFEVEQKTDRQKSAYRQRAERGGWPFAHRPFGYQRVNGEIVQVPDEAAVLRDILSRYYEKLEPRHAIMRDLNQRGILTPRRKPWGIIQLRDVLTNDRYGGVVKHGDTVLDVKPSWEPIVDRDVWLGWRSRAAKRKRKSTFSSAKYLLTGIARCDVCGAVCFVKHRADGGRSYFCSDLGCVQRSVPAVDDLVERLVIGRLSMPDASQVFAPRNEDTADISREIEAKQARLDDMAALVADGTLSADAVRAEAKPLREQMERLRAVLAERQARATIPAELFQQHAGEAWDSLPLIRKRAVVSAIMRVSIGRQANPRIFDPEAVRIEWVSDAK</sequence>
<dbReference type="Gene3D" id="3.90.1750.20">
    <property type="entry name" value="Putative Large Serine Recombinase, Chain B, Domain 2"/>
    <property type="match status" value="1"/>
</dbReference>
<dbReference type="PROSITE" id="PS51736">
    <property type="entry name" value="RECOMBINASES_3"/>
    <property type="match status" value="1"/>
</dbReference>
<evidence type="ECO:0000259" key="2">
    <source>
        <dbReference type="PROSITE" id="PS51737"/>
    </source>
</evidence>
<accession>A0ABP7A731</accession>
<keyword evidence="4" id="KW-1185">Reference proteome</keyword>
<proteinExistence type="predicted"/>
<dbReference type="InterPro" id="IPR011109">
    <property type="entry name" value="DNA_bind_recombinase_dom"/>
</dbReference>
<dbReference type="Pfam" id="PF07508">
    <property type="entry name" value="Recombinase"/>
    <property type="match status" value="1"/>
</dbReference>
<dbReference type="InterPro" id="IPR006119">
    <property type="entry name" value="Resolv_N"/>
</dbReference>